<sequence length="577" mass="68055">MSLGIEKMIRKPLEDIYGSVKDEVKATTHEKELIEIVDELEKEFLDVVKVKTIYQGDKSIDLNTFYVPTKVNIDGNIEKVNLIEKIPSNFIVFEGTVGQGKSIFMRYLTYNEAKNKKSKPVFFEFKNLDNNTIENSIKKKLKNWIDIFKEDDFDYLIDSNKFSLFLDGFDEIPSDKVSQVIFELENWCQKYPNLKIIISSRPDSGIQNSTYFDVYKLMQYGIDEQFQLINKLVKDDNAKEELKKSIRESNLEIKELLKTPLMVTLYVMKYRANFETPNTQSDFYNDLFHVLSYTHDKTKPGYKREFKSKLDEYRLQIIFEEFCFKAGNMKKLTFTAQESLTLIKKIISKYDFPTTPINVLEDFSGVICLLLRDGNNYTFIHRSIQEFYYASYVSKKEDEGKIDFYTRLDDKDFLEGKKNVLNFLEDIDTYHYYKLFALPNVNKFIDLFEISKDKNSILDKTYISKGNHANEDDNTLCFNMYLDNRINIETYLIFKKNFDMSIFLLKNLNISRTSVSSNKVSLEELKEPIILRSYLINQSKTEFFSQINSLTNKFIDYKAHMEKIIGQRNKIDFDNDF</sequence>
<dbReference type="PANTHER" id="PTHR46844">
    <property type="entry name" value="SLR5058 PROTEIN"/>
    <property type="match status" value="1"/>
</dbReference>
<dbReference type="SUPFAM" id="SSF52540">
    <property type="entry name" value="P-loop containing nucleoside triphosphate hydrolases"/>
    <property type="match status" value="1"/>
</dbReference>
<protein>
    <recommendedName>
        <fullName evidence="1">NACHT domain-containing protein</fullName>
    </recommendedName>
</protein>
<evidence type="ECO:0000313" key="3">
    <source>
        <dbReference type="Proteomes" id="UP000229340"/>
    </source>
</evidence>
<organism evidence="2 3">
    <name type="scientific">Faucicola osloensis</name>
    <name type="common">Moraxella osloensis</name>
    <dbReference type="NCBI Taxonomy" id="34062"/>
    <lineage>
        <taxon>Bacteria</taxon>
        <taxon>Pseudomonadati</taxon>
        <taxon>Pseudomonadota</taxon>
        <taxon>Gammaproteobacteria</taxon>
        <taxon>Moraxellales</taxon>
        <taxon>Moraxellaceae</taxon>
        <taxon>Faucicola</taxon>
    </lineage>
</organism>
<dbReference type="InterPro" id="IPR027417">
    <property type="entry name" value="P-loop_NTPase"/>
</dbReference>
<feature type="domain" description="NACHT" evidence="1">
    <location>
        <begin position="91"/>
        <end position="205"/>
    </location>
</feature>
<name>A0A2D2LSE4_FAUOS</name>
<dbReference type="AlphaFoldDB" id="A0A2D2LSE4"/>
<evidence type="ECO:0000313" key="2">
    <source>
        <dbReference type="EMBL" id="ATR77946.1"/>
    </source>
</evidence>
<evidence type="ECO:0000259" key="1">
    <source>
        <dbReference type="Pfam" id="PF05729"/>
    </source>
</evidence>
<dbReference type="Pfam" id="PF05729">
    <property type="entry name" value="NACHT"/>
    <property type="match status" value="1"/>
</dbReference>
<proteinExistence type="predicted"/>
<accession>A0A2D2LSE4</accession>
<reference evidence="3" key="1">
    <citation type="submission" date="2017-11" db="EMBL/GenBank/DDBJ databases">
        <title>Complete genome sequence of Moraxella osloensis NP7 isolated from human skin.</title>
        <authorList>
            <person name="Lee K."/>
            <person name="Lim J.Y."/>
            <person name="Hwang I."/>
        </authorList>
    </citation>
    <scope>NUCLEOTIDE SEQUENCE [LARGE SCALE GENOMIC DNA]</scope>
    <source>
        <strain evidence="3">NP7</strain>
    </source>
</reference>
<dbReference type="Proteomes" id="UP000229340">
    <property type="component" value="Chromosome"/>
</dbReference>
<dbReference type="PANTHER" id="PTHR46844:SF1">
    <property type="entry name" value="SLR5058 PROTEIN"/>
    <property type="match status" value="1"/>
</dbReference>
<dbReference type="InterPro" id="IPR007111">
    <property type="entry name" value="NACHT_NTPase"/>
</dbReference>
<gene>
    <name evidence="2" type="ORF">NP7_00780</name>
</gene>
<dbReference type="EMBL" id="CP024443">
    <property type="protein sequence ID" value="ATR77946.1"/>
    <property type="molecule type" value="Genomic_DNA"/>
</dbReference>
<dbReference type="RefSeq" id="WP_100269321.1">
    <property type="nucleotide sequence ID" value="NZ_CP024443.1"/>
</dbReference>
<dbReference type="Gene3D" id="3.40.50.300">
    <property type="entry name" value="P-loop containing nucleotide triphosphate hydrolases"/>
    <property type="match status" value="1"/>
</dbReference>